<evidence type="ECO:0000313" key="2">
    <source>
        <dbReference type="Proteomes" id="UP000325081"/>
    </source>
</evidence>
<name>A0A5A7PPP3_STRAF</name>
<proteinExistence type="predicted"/>
<comment type="caution">
    <text evidence="1">The sequence shown here is derived from an EMBL/GenBank/DDBJ whole genome shotgun (WGS) entry which is preliminary data.</text>
</comment>
<protein>
    <submittedName>
        <fullName evidence="1">Mono-/di-acylglycerol lipase</fullName>
    </submittedName>
</protein>
<organism evidence="1 2">
    <name type="scientific">Striga asiatica</name>
    <name type="common">Asiatic witchweed</name>
    <name type="synonym">Buchnera asiatica</name>
    <dbReference type="NCBI Taxonomy" id="4170"/>
    <lineage>
        <taxon>Eukaryota</taxon>
        <taxon>Viridiplantae</taxon>
        <taxon>Streptophyta</taxon>
        <taxon>Embryophyta</taxon>
        <taxon>Tracheophyta</taxon>
        <taxon>Spermatophyta</taxon>
        <taxon>Magnoliopsida</taxon>
        <taxon>eudicotyledons</taxon>
        <taxon>Gunneridae</taxon>
        <taxon>Pentapetalae</taxon>
        <taxon>asterids</taxon>
        <taxon>lamiids</taxon>
        <taxon>Lamiales</taxon>
        <taxon>Orobanchaceae</taxon>
        <taxon>Buchnereae</taxon>
        <taxon>Striga</taxon>
    </lineage>
</organism>
<reference evidence="2" key="1">
    <citation type="journal article" date="2019" name="Curr. Biol.">
        <title>Genome Sequence of Striga asiatica Provides Insight into the Evolution of Plant Parasitism.</title>
        <authorList>
            <person name="Yoshida S."/>
            <person name="Kim S."/>
            <person name="Wafula E.K."/>
            <person name="Tanskanen J."/>
            <person name="Kim Y.M."/>
            <person name="Honaas L."/>
            <person name="Yang Z."/>
            <person name="Spallek T."/>
            <person name="Conn C.E."/>
            <person name="Ichihashi Y."/>
            <person name="Cheong K."/>
            <person name="Cui S."/>
            <person name="Der J.P."/>
            <person name="Gundlach H."/>
            <person name="Jiao Y."/>
            <person name="Hori C."/>
            <person name="Ishida J.K."/>
            <person name="Kasahara H."/>
            <person name="Kiba T."/>
            <person name="Kim M.S."/>
            <person name="Koo N."/>
            <person name="Laohavisit A."/>
            <person name="Lee Y.H."/>
            <person name="Lumba S."/>
            <person name="McCourt P."/>
            <person name="Mortimer J.C."/>
            <person name="Mutuku J.M."/>
            <person name="Nomura T."/>
            <person name="Sasaki-Sekimoto Y."/>
            <person name="Seto Y."/>
            <person name="Wang Y."/>
            <person name="Wakatake T."/>
            <person name="Sakakibara H."/>
            <person name="Demura T."/>
            <person name="Yamaguchi S."/>
            <person name="Yoneyama K."/>
            <person name="Manabe R.I."/>
            <person name="Nelson D.C."/>
            <person name="Schulman A.H."/>
            <person name="Timko M.P."/>
            <person name="dePamphilis C.W."/>
            <person name="Choi D."/>
            <person name="Shirasu K."/>
        </authorList>
    </citation>
    <scope>NUCLEOTIDE SEQUENCE [LARGE SCALE GENOMIC DNA]</scope>
    <source>
        <strain evidence="2">cv. UVA1</strain>
    </source>
</reference>
<accession>A0A5A7PPP3</accession>
<sequence>MKPRRDCTINPCRNNDINLLTGNPRREDRTTSLMRTQDGQKKIEQSHWPCLLLPAHTFIRQNDLSSRPFDQTWIWAVSLLYCGIERKGKVSRGFSLCQIDSKTCSFLCCLVLTRFPKGCKKREILASGGQKPSLNSSQKSKFKSSTINLKEGNAPGKKPLTTNKTIEKGSPNYYSRYNRNCLGWNYYSRYNRLLPRLPISVLGWNYLTEREGSFPSISILTGKRSKPSGPCLNLSPDSQPSLGCWHCVMLRHEASSPEYDRCGKVAKEVGERNIESLPDETRPLIKAGVEGIVGTRAASIRAPALIETRDHTLTMARTFNGLRSPFLKERRRSYRPVSSRKRKKRVDG</sequence>
<dbReference type="EMBL" id="BKCP01004927">
    <property type="protein sequence ID" value="GER34616.1"/>
    <property type="molecule type" value="Genomic_DNA"/>
</dbReference>
<dbReference type="Proteomes" id="UP000325081">
    <property type="component" value="Unassembled WGS sequence"/>
</dbReference>
<dbReference type="AlphaFoldDB" id="A0A5A7PPP3"/>
<evidence type="ECO:0000313" key="1">
    <source>
        <dbReference type="EMBL" id="GER34616.1"/>
    </source>
</evidence>
<gene>
    <name evidence="1" type="ORF">STAS_10856</name>
</gene>
<keyword evidence="2" id="KW-1185">Reference proteome</keyword>